<keyword evidence="2" id="KW-1185">Reference proteome</keyword>
<dbReference type="Proteomes" id="UP000887572">
    <property type="component" value="Unplaced"/>
</dbReference>
<organism evidence="2 3">
    <name type="scientific">Globodera rostochiensis</name>
    <name type="common">Golden nematode worm</name>
    <name type="synonym">Heterodera rostochiensis</name>
    <dbReference type="NCBI Taxonomy" id="31243"/>
    <lineage>
        <taxon>Eukaryota</taxon>
        <taxon>Metazoa</taxon>
        <taxon>Ecdysozoa</taxon>
        <taxon>Nematoda</taxon>
        <taxon>Chromadorea</taxon>
        <taxon>Rhabditida</taxon>
        <taxon>Tylenchina</taxon>
        <taxon>Tylenchomorpha</taxon>
        <taxon>Tylenchoidea</taxon>
        <taxon>Heteroderidae</taxon>
        <taxon>Heteroderinae</taxon>
        <taxon>Globodera</taxon>
    </lineage>
</organism>
<evidence type="ECO:0000256" key="1">
    <source>
        <dbReference type="SAM" id="MobiDB-lite"/>
    </source>
</evidence>
<dbReference type="AlphaFoldDB" id="A0A914HVT2"/>
<accession>A0A914HVT2</accession>
<evidence type="ECO:0000313" key="2">
    <source>
        <dbReference type="Proteomes" id="UP000887572"/>
    </source>
</evidence>
<reference evidence="3" key="1">
    <citation type="submission" date="2022-11" db="UniProtKB">
        <authorList>
            <consortium name="WormBaseParasite"/>
        </authorList>
    </citation>
    <scope>IDENTIFICATION</scope>
</reference>
<protein>
    <submittedName>
        <fullName evidence="3">Uncharacterized protein</fullName>
    </submittedName>
</protein>
<name>A0A914HVT2_GLORO</name>
<evidence type="ECO:0000313" key="3">
    <source>
        <dbReference type="WBParaSite" id="Gr19_v10_g4951.t1"/>
    </source>
</evidence>
<dbReference type="WBParaSite" id="Gr19_v10_g4951.t1">
    <property type="protein sequence ID" value="Gr19_v10_g4951.t1"/>
    <property type="gene ID" value="Gr19_v10_g4951"/>
</dbReference>
<feature type="region of interest" description="Disordered" evidence="1">
    <location>
        <begin position="1"/>
        <end position="85"/>
    </location>
</feature>
<sequence length="85" mass="9868">MNSNSDEQRETEANRNAEKPNQQPSVNEKNEDNDEAEEQQQKESGEAFPLPVHENMGKKNAYNCTHDKTQQCPWSDNLKEKEFDD</sequence>
<proteinExistence type="predicted"/>
<feature type="compositionally biased region" description="Basic and acidic residues" evidence="1">
    <location>
        <begin position="1"/>
        <end position="18"/>
    </location>
</feature>